<keyword evidence="1 2" id="KW-0238">DNA-binding</keyword>
<accession>A0ABT2WWX2</accession>
<dbReference type="Gene3D" id="1.10.10.10">
    <property type="entry name" value="Winged helix-like DNA-binding domain superfamily/Winged helix DNA-binding domain"/>
    <property type="match status" value="1"/>
</dbReference>
<dbReference type="InterPro" id="IPR001867">
    <property type="entry name" value="OmpR/PhoB-type_DNA-bd"/>
</dbReference>
<dbReference type="InterPro" id="IPR036388">
    <property type="entry name" value="WH-like_DNA-bd_sf"/>
</dbReference>
<sequence length="472" mass="52399">MIDQEGRPVAVREKSLRLLCKLAERNGEIVNRDDLISAVWSGRSVSDDNLVQCIKDIRAVLGDRDRQLLRTAVGRGYSLHGVREKSIGPGAHPKLLISPLRIMGDAPELIELAEIVTEELIIALSPRAGLKVTTDETQRETALYAIDGRASLSGEEVRVFVQLVSGRSGDVAFAETWSIPITEAEFLPRQITDKITNVLRVKMFNYAGEDYIGRSNDELDTQELLAKAAYHMSRIQMQNRDVARNALSLAIEREPTNAMALAMRASAAVLSILQESRSKLPDAPEYCLELADRAVGIAPHIDFVMRTRGSLRLWLKGDHEGARADCERALEISSVFHLAHQTIALSEILSGEHAAGIHRVQKIMELGTPTNPRYPHYLALLALGQILAGENDAAIKIAQEGHERAPGDPWCNYVFAAAVADRKEIANTERFRHMIARNDLPLTHFRDQAFTDLRDVDMLEERLALAGYPRTA</sequence>
<name>A0ABT2WWX2_9RHOB</name>
<keyword evidence="5" id="KW-1185">Reference proteome</keyword>
<dbReference type="RefSeq" id="WP_263390261.1">
    <property type="nucleotide sequence ID" value="NZ_JAOVQN010000036.1"/>
</dbReference>
<organism evidence="4 5">
    <name type="scientific">Ruegeria marisflavi</name>
    <dbReference type="NCBI Taxonomy" id="2984152"/>
    <lineage>
        <taxon>Bacteria</taxon>
        <taxon>Pseudomonadati</taxon>
        <taxon>Pseudomonadota</taxon>
        <taxon>Alphaproteobacteria</taxon>
        <taxon>Rhodobacterales</taxon>
        <taxon>Roseobacteraceae</taxon>
        <taxon>Ruegeria</taxon>
    </lineage>
</organism>
<dbReference type="CDD" id="cd00383">
    <property type="entry name" value="trans_reg_C"/>
    <property type="match status" value="1"/>
</dbReference>
<dbReference type="PROSITE" id="PS51755">
    <property type="entry name" value="OMPR_PHOB"/>
    <property type="match status" value="1"/>
</dbReference>
<evidence type="ECO:0000256" key="2">
    <source>
        <dbReference type="PROSITE-ProRule" id="PRU01091"/>
    </source>
</evidence>
<dbReference type="EMBL" id="JAOVQN010000036">
    <property type="protein sequence ID" value="MCU9840389.1"/>
    <property type="molecule type" value="Genomic_DNA"/>
</dbReference>
<feature type="DNA-binding region" description="OmpR/PhoB-type" evidence="2">
    <location>
        <begin position="1"/>
        <end position="81"/>
    </location>
</feature>
<evidence type="ECO:0000313" key="4">
    <source>
        <dbReference type="EMBL" id="MCU9840389.1"/>
    </source>
</evidence>
<dbReference type="Gene3D" id="1.25.40.10">
    <property type="entry name" value="Tetratricopeptide repeat domain"/>
    <property type="match status" value="1"/>
</dbReference>
<evidence type="ECO:0000259" key="3">
    <source>
        <dbReference type="PROSITE" id="PS51755"/>
    </source>
</evidence>
<evidence type="ECO:0000256" key="1">
    <source>
        <dbReference type="ARBA" id="ARBA00023125"/>
    </source>
</evidence>
<dbReference type="InterPro" id="IPR011990">
    <property type="entry name" value="TPR-like_helical_dom_sf"/>
</dbReference>
<dbReference type="Proteomes" id="UP001321014">
    <property type="component" value="Unassembled WGS sequence"/>
</dbReference>
<protein>
    <submittedName>
        <fullName evidence="4">Winged helix-turn-helix domain-containing protein</fullName>
    </submittedName>
</protein>
<evidence type="ECO:0000313" key="5">
    <source>
        <dbReference type="Proteomes" id="UP001321014"/>
    </source>
</evidence>
<dbReference type="SUPFAM" id="SSF46894">
    <property type="entry name" value="C-terminal effector domain of the bipartite response regulators"/>
    <property type="match status" value="1"/>
</dbReference>
<comment type="caution">
    <text evidence="4">The sequence shown here is derived from an EMBL/GenBank/DDBJ whole genome shotgun (WGS) entry which is preliminary data.</text>
</comment>
<dbReference type="Pfam" id="PF00486">
    <property type="entry name" value="Trans_reg_C"/>
    <property type="match status" value="1"/>
</dbReference>
<dbReference type="SUPFAM" id="SSF48452">
    <property type="entry name" value="TPR-like"/>
    <property type="match status" value="1"/>
</dbReference>
<feature type="domain" description="OmpR/PhoB-type" evidence="3">
    <location>
        <begin position="1"/>
        <end position="81"/>
    </location>
</feature>
<reference evidence="4 5" key="1">
    <citation type="submission" date="2022-10" db="EMBL/GenBank/DDBJ databases">
        <title>Ruegeria sp. nov., isolated from ocean surface water.</title>
        <authorList>
            <person name="He W."/>
            <person name="Wang L."/>
            <person name="Zhang D.-F."/>
        </authorList>
    </citation>
    <scope>NUCLEOTIDE SEQUENCE [LARGE SCALE GENOMIC DNA]</scope>
    <source>
        <strain evidence="4 5">WL0004</strain>
    </source>
</reference>
<proteinExistence type="predicted"/>
<dbReference type="SMART" id="SM00862">
    <property type="entry name" value="Trans_reg_C"/>
    <property type="match status" value="1"/>
</dbReference>
<gene>
    <name evidence="4" type="ORF">OEZ49_21780</name>
</gene>
<dbReference type="InterPro" id="IPR016032">
    <property type="entry name" value="Sig_transdc_resp-reg_C-effctor"/>
</dbReference>